<reference evidence="1 2" key="1">
    <citation type="journal article" date="2019" name="Commun. Biol.">
        <title>The bagworm genome reveals a unique fibroin gene that provides high tensile strength.</title>
        <authorList>
            <person name="Kono N."/>
            <person name="Nakamura H."/>
            <person name="Ohtoshi R."/>
            <person name="Tomita M."/>
            <person name="Numata K."/>
            <person name="Arakawa K."/>
        </authorList>
    </citation>
    <scope>NUCLEOTIDE SEQUENCE [LARGE SCALE GENOMIC DNA]</scope>
</reference>
<gene>
    <name evidence="1" type="ORF">EVAR_99747_1</name>
</gene>
<comment type="caution">
    <text evidence="1">The sequence shown here is derived from an EMBL/GenBank/DDBJ whole genome shotgun (WGS) entry which is preliminary data.</text>
</comment>
<protein>
    <submittedName>
        <fullName evidence="1">Uncharacterized protein</fullName>
    </submittedName>
</protein>
<evidence type="ECO:0000313" key="1">
    <source>
        <dbReference type="EMBL" id="GBP95364.1"/>
    </source>
</evidence>
<dbReference type="EMBL" id="BGZK01002617">
    <property type="protein sequence ID" value="GBP95364.1"/>
    <property type="molecule type" value="Genomic_DNA"/>
</dbReference>
<proteinExistence type="predicted"/>
<keyword evidence="2" id="KW-1185">Reference proteome</keyword>
<organism evidence="1 2">
    <name type="scientific">Eumeta variegata</name>
    <name type="common">Bagworm moth</name>
    <name type="synonym">Eumeta japonica</name>
    <dbReference type="NCBI Taxonomy" id="151549"/>
    <lineage>
        <taxon>Eukaryota</taxon>
        <taxon>Metazoa</taxon>
        <taxon>Ecdysozoa</taxon>
        <taxon>Arthropoda</taxon>
        <taxon>Hexapoda</taxon>
        <taxon>Insecta</taxon>
        <taxon>Pterygota</taxon>
        <taxon>Neoptera</taxon>
        <taxon>Endopterygota</taxon>
        <taxon>Lepidoptera</taxon>
        <taxon>Glossata</taxon>
        <taxon>Ditrysia</taxon>
        <taxon>Tineoidea</taxon>
        <taxon>Psychidae</taxon>
        <taxon>Oiketicinae</taxon>
        <taxon>Eumeta</taxon>
    </lineage>
</organism>
<evidence type="ECO:0000313" key="2">
    <source>
        <dbReference type="Proteomes" id="UP000299102"/>
    </source>
</evidence>
<dbReference type="AlphaFoldDB" id="A0A4C2A817"/>
<sequence length="95" mass="10783">MRAERANVLSQQSNSPEESVLDHLLHRTVKTFLENSNIPFEGDVSLTAKDHRCKTALVHTGSATRSNFAPSLDHPAKSIIHRPQRVRKRSEKRMI</sequence>
<dbReference type="Proteomes" id="UP000299102">
    <property type="component" value="Unassembled WGS sequence"/>
</dbReference>
<accession>A0A4C2A817</accession>
<name>A0A4C2A817_EUMVA</name>